<dbReference type="InterPro" id="IPR013216">
    <property type="entry name" value="Methyltransf_11"/>
</dbReference>
<accession>A8IK35</accession>
<dbReference type="HOGENOM" id="CLU_034833_0_0_5"/>
<dbReference type="CDD" id="cd02440">
    <property type="entry name" value="AdoMet_MTases"/>
    <property type="match status" value="1"/>
</dbReference>
<dbReference type="InterPro" id="IPR011990">
    <property type="entry name" value="TPR-like_helical_dom_sf"/>
</dbReference>
<dbReference type="GO" id="GO:0008757">
    <property type="term" value="F:S-adenosylmethionine-dependent methyltransferase activity"/>
    <property type="evidence" value="ECO:0007669"/>
    <property type="project" value="InterPro"/>
</dbReference>
<dbReference type="InterPro" id="IPR050508">
    <property type="entry name" value="Methyltransf_Superfamily"/>
</dbReference>
<reference evidence="4" key="2">
    <citation type="submission" date="2007-04" db="EMBL/GenBank/DDBJ databases">
        <title>Complete genome sequence of the nitrogen-fixing bacterium Azorhizobium caulinodans ORS571.</title>
        <authorList>
            <person name="Lee K.B."/>
            <person name="Backer P.D."/>
            <person name="Aono T."/>
            <person name="Liu C.T."/>
            <person name="Suzuki S."/>
            <person name="Suzuki T."/>
            <person name="Kaneko T."/>
            <person name="Yamada M."/>
            <person name="Tabata S."/>
            <person name="Kupfer D.M."/>
            <person name="Najar F.Z."/>
            <person name="Wiley G.B."/>
            <person name="Roe B."/>
            <person name="Binnewies T."/>
            <person name="Ussery D."/>
            <person name="Vereecke D."/>
            <person name="Gevers D."/>
            <person name="Holsters M."/>
            <person name="Oyaizu H."/>
        </authorList>
    </citation>
    <scope>NUCLEOTIDE SEQUENCE [LARGE SCALE GENOMIC DNA]</scope>
    <source>
        <strain evidence="4">ATCC 43989 / DSM 5975 / JCM 20966 / LMG 6465 / NBRC 14845 / NCIMB 13405 / ORS 571</strain>
    </source>
</reference>
<reference evidence="3 4" key="3">
    <citation type="journal article" date="2008" name="BMC Genomics">
        <title>The genome of the versatile nitrogen fixer Azorhizobium caulinodans ORS571.</title>
        <authorList>
            <person name="Lee KB."/>
            <person name="Backer P.D."/>
            <person name="Aono T."/>
            <person name="Liu CT."/>
            <person name="Suzuki S."/>
            <person name="Suzuki T."/>
            <person name="Kaneko T."/>
            <person name="Yamada M."/>
            <person name="Tabata S."/>
            <person name="Kupfer D.M."/>
            <person name="Najar F.Z."/>
            <person name="Wiley G.B."/>
            <person name="Roe B."/>
            <person name="Binnewies T.T."/>
            <person name="Ussery D.W."/>
            <person name="D'Haeze W."/>
            <person name="Herder J.D."/>
            <person name="Gevers D."/>
            <person name="Vereecke D."/>
            <person name="Holsters M."/>
            <person name="Oyaizu H."/>
        </authorList>
    </citation>
    <scope>NUCLEOTIDE SEQUENCE [LARGE SCALE GENOMIC DNA]</scope>
    <source>
        <strain evidence="4">ATCC 43989 / DSM 5975 / JCM 20966 / LMG 6465 / NBRC 14845 / NCIMB 13405 / ORS 571</strain>
    </source>
</reference>
<dbReference type="PROSITE" id="PS50005">
    <property type="entry name" value="TPR"/>
    <property type="match status" value="1"/>
</dbReference>
<name>A8IK35_AZOC5</name>
<evidence type="ECO:0000259" key="2">
    <source>
        <dbReference type="Pfam" id="PF08241"/>
    </source>
</evidence>
<evidence type="ECO:0000313" key="4">
    <source>
        <dbReference type="Proteomes" id="UP000000270"/>
    </source>
</evidence>
<evidence type="ECO:0000313" key="3">
    <source>
        <dbReference type="EMBL" id="BAF86393.1"/>
    </source>
</evidence>
<reference evidence="3 4" key="6">
    <citation type="journal article" date="2011" name="Appl. Environ. Microbiol.">
        <title>Involvement of the azorhizobial chromosome partition gene (parA) in the onset of bacteroid differentiation during Sesbania rostrata stem nodule development.</title>
        <authorList>
            <person name="Liu CT."/>
            <person name="Lee KB."/>
            <person name="Wang YS."/>
            <person name="Peng MH."/>
            <person name="Lee KT."/>
            <person name="Suzuki S."/>
            <person name="Suzuki T."/>
            <person name="Oyaizu H."/>
        </authorList>
    </citation>
    <scope>NUCLEOTIDE SEQUENCE [LARGE SCALE GENOMIC DNA]</scope>
    <source>
        <strain evidence="4">ATCC 43989 / DSM 5975 / JCM 20966 / LMG 6465 / NBRC 14845 / NCIMB 13405 / ORS 571</strain>
    </source>
</reference>
<dbReference type="AlphaFoldDB" id="A8IK35"/>
<dbReference type="PANTHER" id="PTHR42912">
    <property type="entry name" value="METHYLTRANSFERASE"/>
    <property type="match status" value="1"/>
</dbReference>
<proteinExistence type="predicted"/>
<reference evidence="3 4" key="4">
    <citation type="journal article" date="2009" name="Appl. Environ. Microbiol.">
        <title>Comparative genome-wide transcriptional profiling of Azorhizobium caulinodans ORS571 grown under free-living and symbiotic conditions.</title>
        <authorList>
            <person name="Tsukada S."/>
            <person name="Aono T."/>
            <person name="Akiba N."/>
            <person name="Lee KB."/>
            <person name="Liu CT."/>
            <person name="Toyazaki H."/>
            <person name="Oyaizu H."/>
        </authorList>
    </citation>
    <scope>NUCLEOTIDE SEQUENCE [LARGE SCALE GENOMIC DNA]</scope>
    <source>
        <strain evidence="4">ATCC 43989 / DSM 5975 / JCM 20966 / LMG 6465 / NBRC 14845 / NCIMB 13405 / ORS 571</strain>
    </source>
</reference>
<keyword evidence="4" id="KW-1185">Reference proteome</keyword>
<dbReference type="Gene3D" id="1.25.40.10">
    <property type="entry name" value="Tetratricopeptide repeat domain"/>
    <property type="match status" value="1"/>
</dbReference>
<organism evidence="3 4">
    <name type="scientific">Azorhizobium caulinodans (strain ATCC 43989 / DSM 5975 / JCM 20966 / LMG 6465 / NBRC 14845 / NCIMB 13405 / ORS 571)</name>
    <dbReference type="NCBI Taxonomy" id="438753"/>
    <lineage>
        <taxon>Bacteria</taxon>
        <taxon>Pseudomonadati</taxon>
        <taxon>Pseudomonadota</taxon>
        <taxon>Alphaproteobacteria</taxon>
        <taxon>Hyphomicrobiales</taxon>
        <taxon>Xanthobacteraceae</taxon>
        <taxon>Azorhizobium</taxon>
    </lineage>
</organism>
<dbReference type="PANTHER" id="PTHR42912:SF93">
    <property type="entry name" value="N6-ADENOSINE-METHYLTRANSFERASE TMT1A"/>
    <property type="match status" value="1"/>
</dbReference>
<keyword evidence="1" id="KW-0802">TPR repeat</keyword>
<evidence type="ECO:0000256" key="1">
    <source>
        <dbReference type="PROSITE-ProRule" id="PRU00339"/>
    </source>
</evidence>
<dbReference type="InterPro" id="IPR029063">
    <property type="entry name" value="SAM-dependent_MTases_sf"/>
</dbReference>
<dbReference type="SUPFAM" id="SSF53335">
    <property type="entry name" value="S-adenosyl-L-methionine-dependent methyltransferases"/>
    <property type="match status" value="1"/>
</dbReference>
<sequence>MAFQSSTQPLYASSGNPALDRRLDWARADLEAGDAAAAAELLADTVAEAPHFVAAWFLLGEARAAAGDEAGAAEAFRAVLARDPADALGAGLRLARLGGVEAEGAMSADYVRTLFDQYAPRFDDALRGKLAYRGPEVLAEAVSAVCAGRGRAERFARGLDLGCGTGLAAGLFAGKVAALAGVDLSPAMVERAQALSLYTRLEVGEMGAALAAEAPQSLDLILAADALCYVGDLAPIFAAASRALAPRGLFAFTLETHEGEGLLLRDTLRYAHGRALVQQQAAGAGLAIALLEDRSTRTEKGVPVPGLVAVLVRSVDL</sequence>
<dbReference type="Pfam" id="PF14559">
    <property type="entry name" value="TPR_19"/>
    <property type="match status" value="1"/>
</dbReference>
<dbReference type="SUPFAM" id="SSF48452">
    <property type="entry name" value="TPR-like"/>
    <property type="match status" value="1"/>
</dbReference>
<protein>
    <recommendedName>
        <fullName evidence="2">Methyltransferase type 11 domain-containing protein</fullName>
    </recommendedName>
</protein>
<dbReference type="Proteomes" id="UP000000270">
    <property type="component" value="Chromosome"/>
</dbReference>
<dbReference type="KEGG" id="azc:AZC_0395"/>
<dbReference type="EMBL" id="AP009384">
    <property type="protein sequence ID" value="BAF86393.1"/>
    <property type="molecule type" value="Genomic_DNA"/>
</dbReference>
<dbReference type="Pfam" id="PF08241">
    <property type="entry name" value="Methyltransf_11"/>
    <property type="match status" value="1"/>
</dbReference>
<reference evidence="3 4" key="1">
    <citation type="journal article" date="2007" name="Appl. Environ. Microbiol.">
        <title>Rhizobial factors required for stem nodule maturation and maintenance in Sesbania rostrata-Azorhizobium caulinodans ORS571 symbiosis.</title>
        <authorList>
            <person name="Suzuki S."/>
            <person name="Aono T."/>
            <person name="Lee KB."/>
            <person name="Suzuki T."/>
            <person name="Liu CT."/>
            <person name="Miwa H."/>
            <person name="Wakao S."/>
            <person name="Iki T."/>
            <person name="Oyaizu H."/>
        </authorList>
    </citation>
    <scope>NUCLEOTIDE SEQUENCE [LARGE SCALE GENOMIC DNA]</scope>
    <source>
        <strain evidence="4">ATCC 43989 / DSM 5975 / JCM 20966 / LMG 6465 / NBRC 14845 / NCIMB 13405 / ORS 571</strain>
    </source>
</reference>
<gene>
    <name evidence="3" type="ordered locus">AZC_0395</name>
</gene>
<reference evidence="3 4" key="5">
    <citation type="journal article" date="2010" name="Appl. Environ. Microbiol.">
        <title>phrR-like gene praR of Azorhizobium caulinodans ORS571 is essential for symbiosis with Sesbania rostrata and is involved in expression of reb genes.</title>
        <authorList>
            <person name="Akiba N."/>
            <person name="Aono T."/>
            <person name="Toyazaki H."/>
            <person name="Sato S."/>
            <person name="Oyaizu H."/>
        </authorList>
    </citation>
    <scope>NUCLEOTIDE SEQUENCE [LARGE SCALE GENOMIC DNA]</scope>
    <source>
        <strain evidence="4">ATCC 43989 / DSM 5975 / JCM 20966 / LMG 6465 / NBRC 14845 / NCIMB 13405 / ORS 571</strain>
    </source>
</reference>
<dbReference type="InterPro" id="IPR019734">
    <property type="entry name" value="TPR_rpt"/>
</dbReference>
<feature type="domain" description="Methyltransferase type 11" evidence="2">
    <location>
        <begin position="159"/>
        <end position="252"/>
    </location>
</feature>
<dbReference type="STRING" id="438753.AZC_0395"/>
<dbReference type="eggNOG" id="COG4976">
    <property type="taxonomic scope" value="Bacteria"/>
</dbReference>
<dbReference type="Gene3D" id="3.40.50.150">
    <property type="entry name" value="Vaccinia Virus protein VP39"/>
    <property type="match status" value="1"/>
</dbReference>
<feature type="repeat" description="TPR" evidence="1">
    <location>
        <begin position="53"/>
        <end position="86"/>
    </location>
</feature>